<reference evidence="2" key="2">
    <citation type="submission" date="2021-04" db="EMBL/GenBank/DDBJ databases">
        <authorList>
            <person name="Gilroy R."/>
        </authorList>
    </citation>
    <scope>NUCLEOTIDE SEQUENCE</scope>
    <source>
        <strain evidence="2">Gambia15-2214</strain>
    </source>
</reference>
<evidence type="ECO:0000313" key="2">
    <source>
        <dbReference type="EMBL" id="MBU3850317.1"/>
    </source>
</evidence>
<dbReference type="Proteomes" id="UP000823914">
    <property type="component" value="Unassembled WGS sequence"/>
</dbReference>
<proteinExistence type="predicted"/>
<name>A0A9E2L3W5_9SPIR</name>
<reference evidence="2" key="1">
    <citation type="journal article" date="2021" name="PeerJ">
        <title>Extensive microbial diversity within the chicken gut microbiome revealed by metagenomics and culture.</title>
        <authorList>
            <person name="Gilroy R."/>
            <person name="Ravi A."/>
            <person name="Getino M."/>
            <person name="Pursley I."/>
            <person name="Horton D.L."/>
            <person name="Alikhan N.F."/>
            <person name="Baker D."/>
            <person name="Gharbi K."/>
            <person name="Hall N."/>
            <person name="Watson M."/>
            <person name="Adriaenssens E.M."/>
            <person name="Foster-Nyarko E."/>
            <person name="Jarju S."/>
            <person name="Secka A."/>
            <person name="Antonio M."/>
            <person name="Oren A."/>
            <person name="Chaudhuri R.R."/>
            <person name="La Ragione R."/>
            <person name="Hildebrand F."/>
            <person name="Pallen M.J."/>
        </authorList>
    </citation>
    <scope>NUCLEOTIDE SEQUENCE</scope>
    <source>
        <strain evidence="2">Gambia15-2214</strain>
    </source>
</reference>
<dbReference type="EMBL" id="JAHLFV010000167">
    <property type="protein sequence ID" value="MBU3850317.1"/>
    <property type="molecule type" value="Genomic_DNA"/>
</dbReference>
<feature type="region of interest" description="Disordered" evidence="1">
    <location>
        <begin position="1"/>
        <end position="23"/>
    </location>
</feature>
<dbReference type="AlphaFoldDB" id="A0A9E2L3W5"/>
<protein>
    <submittedName>
        <fullName evidence="2">Uncharacterized protein</fullName>
    </submittedName>
</protein>
<comment type="caution">
    <text evidence="2">The sequence shown here is derived from an EMBL/GenBank/DDBJ whole genome shotgun (WGS) entry which is preliminary data.</text>
</comment>
<sequence>MEYSKYGRRKRHWNNKRGNEEVSKNIETKSVNKNNHGKQETTLPMEVQLMMQKNQEAIKELKHRQTLCALCGEPIVELSAALADKKTDAPVHFDCVMAEIKKTESLKENEKISYIGQGRFAVVHFPNPHDTKNFTIVRVIEWEQRDKVYDWRQELAGLYSQVH</sequence>
<evidence type="ECO:0000313" key="3">
    <source>
        <dbReference type="Proteomes" id="UP000823914"/>
    </source>
</evidence>
<feature type="compositionally biased region" description="Basic residues" evidence="1">
    <location>
        <begin position="1"/>
        <end position="15"/>
    </location>
</feature>
<gene>
    <name evidence="2" type="ORF">IAA16_07100</name>
</gene>
<evidence type="ECO:0000256" key="1">
    <source>
        <dbReference type="SAM" id="MobiDB-lite"/>
    </source>
</evidence>
<accession>A0A9E2L3W5</accession>
<organism evidence="2 3">
    <name type="scientific">Candidatus Treponema excrementipullorum</name>
    <dbReference type="NCBI Taxonomy" id="2838768"/>
    <lineage>
        <taxon>Bacteria</taxon>
        <taxon>Pseudomonadati</taxon>
        <taxon>Spirochaetota</taxon>
        <taxon>Spirochaetia</taxon>
        <taxon>Spirochaetales</taxon>
        <taxon>Treponemataceae</taxon>
        <taxon>Treponema</taxon>
    </lineage>
</organism>